<dbReference type="InterPro" id="IPR032524">
    <property type="entry name" value="ABC_tran_C"/>
</dbReference>
<dbReference type="Pfam" id="PF00005">
    <property type="entry name" value="ABC_tran"/>
    <property type="match status" value="2"/>
</dbReference>
<feature type="coiled-coil region" evidence="3">
    <location>
        <begin position="559"/>
        <end position="631"/>
    </location>
</feature>
<dbReference type="GO" id="GO:0016887">
    <property type="term" value="F:ATP hydrolysis activity"/>
    <property type="evidence" value="ECO:0007669"/>
    <property type="project" value="InterPro"/>
</dbReference>
<keyword evidence="3" id="KW-0175">Coiled coil</keyword>
<evidence type="ECO:0000256" key="3">
    <source>
        <dbReference type="SAM" id="Coils"/>
    </source>
</evidence>
<comment type="caution">
    <text evidence="5">The sequence shown here is derived from an EMBL/GenBank/DDBJ whole genome shotgun (WGS) entry which is preliminary data.</text>
</comment>
<dbReference type="Proteomes" id="UP000284177">
    <property type="component" value="Unassembled WGS sequence"/>
</dbReference>
<feature type="domain" description="ABC transporter" evidence="4">
    <location>
        <begin position="333"/>
        <end position="545"/>
    </location>
</feature>
<dbReference type="EMBL" id="MCIB01000034">
    <property type="protein sequence ID" value="RKD30510.1"/>
    <property type="molecule type" value="Genomic_DNA"/>
</dbReference>
<dbReference type="GO" id="GO:0003677">
    <property type="term" value="F:DNA binding"/>
    <property type="evidence" value="ECO:0007669"/>
    <property type="project" value="InterPro"/>
</dbReference>
<organism evidence="5 6">
    <name type="scientific">Thermohalobacter berrensis</name>
    <dbReference type="NCBI Taxonomy" id="99594"/>
    <lineage>
        <taxon>Bacteria</taxon>
        <taxon>Bacillati</taxon>
        <taxon>Bacillota</taxon>
        <taxon>Tissierellia</taxon>
        <taxon>Tissierellales</taxon>
        <taxon>Thermohalobacteraceae</taxon>
        <taxon>Thermohalobacter</taxon>
    </lineage>
</organism>
<dbReference type="FunFam" id="3.40.50.300:FF:001807">
    <property type="entry name" value="ABC transporter ATP-binding protein"/>
    <property type="match status" value="1"/>
</dbReference>
<evidence type="ECO:0000313" key="6">
    <source>
        <dbReference type="Proteomes" id="UP000284177"/>
    </source>
</evidence>
<dbReference type="SUPFAM" id="SSF52540">
    <property type="entry name" value="P-loop containing nucleoside triphosphate hydrolases"/>
    <property type="match status" value="2"/>
</dbReference>
<evidence type="ECO:0000313" key="5">
    <source>
        <dbReference type="EMBL" id="RKD30510.1"/>
    </source>
</evidence>
<gene>
    <name evidence="5" type="ORF">BET03_04010</name>
</gene>
<dbReference type="InterPro" id="IPR051309">
    <property type="entry name" value="ABCF_ATPase"/>
</dbReference>
<dbReference type="OrthoDB" id="9801441at2"/>
<proteinExistence type="predicted"/>
<dbReference type="Pfam" id="PF16326">
    <property type="entry name" value="ABC_tran_CTD"/>
    <property type="match status" value="1"/>
</dbReference>
<dbReference type="Gene3D" id="3.40.50.300">
    <property type="entry name" value="P-loop containing nucleotide triphosphate hydrolases"/>
    <property type="match status" value="2"/>
</dbReference>
<sequence length="631" mass="73615">MIELSLNEIKKYYGANLVLENITFEAKTGEKIGIIGGNGTGKTTIFRIIAGIEEYDGGVLAIRKGASIGYLNQIPNYPKDYKVIDVLKTAFKKVLSIREDMVKLEEKMSKANEDELNKIMKKYGELQNKFEHMGGYEIEEKLSKICSGFKFTDKFVKRRFMTLSGGEKTTVVLAKILLQNPDILLLDEPSNHLDIESVEWLEDYLKEYRGTVLIISHDRYFLDRVVNRIVEIEDKKSSIYDGNYSYYVEEKERRLLAQYQEYQNQQKKIKAMEEAINRFKQWGNVGDNDKMFIKARNMQRRIERMEKVDKPILEKKKIQLNFSVDSRSGKDVVKVEGLKKSFGNKVVLDNLNLHVRYSEKVAVLGKNGSGKSTLIKILLNQYKWDKGEVKLGSNVKIGYLPQNIAFEDENTTVLETFMRSCNVIEGVARGILAKFLFYDEDVFKKVANLSGGEKSRLKLCQLMHQDINLLILDEPTNHLDIDSREMLEEALENFKGTLIFISHDRYFINKLATRIVEIQNKRLKEYLGNYDYYKEKKSEEYFKEDKKPKEVKKNKKKKIKKKKVAKKDNSKLIKKLEREIEDTEDLIKQKDKEMEEFASDYEKLNELYKEKDKLQQKLDSLLEEWVSLQGN</sequence>
<evidence type="ECO:0000256" key="1">
    <source>
        <dbReference type="ARBA" id="ARBA00022741"/>
    </source>
</evidence>
<dbReference type="InterPro" id="IPR003439">
    <property type="entry name" value="ABC_transporter-like_ATP-bd"/>
</dbReference>
<dbReference type="Pfam" id="PF12848">
    <property type="entry name" value="ABC_tran_Xtn"/>
    <property type="match status" value="1"/>
</dbReference>
<feature type="domain" description="ABC transporter" evidence="4">
    <location>
        <begin position="4"/>
        <end position="259"/>
    </location>
</feature>
<dbReference type="PANTHER" id="PTHR42855">
    <property type="entry name" value="ABC TRANSPORTER ATP-BINDING SUBUNIT"/>
    <property type="match status" value="1"/>
</dbReference>
<dbReference type="InterPro" id="IPR003593">
    <property type="entry name" value="AAA+_ATPase"/>
</dbReference>
<feature type="coiled-coil region" evidence="3">
    <location>
        <begin position="94"/>
        <end position="129"/>
    </location>
</feature>
<accession>A0A419SZ26</accession>
<evidence type="ECO:0000256" key="2">
    <source>
        <dbReference type="ARBA" id="ARBA00022840"/>
    </source>
</evidence>
<evidence type="ECO:0000259" key="4">
    <source>
        <dbReference type="PROSITE" id="PS50893"/>
    </source>
</evidence>
<dbReference type="FunFam" id="3.40.50.300:FF:000011">
    <property type="entry name" value="Putative ABC transporter ATP-binding component"/>
    <property type="match status" value="1"/>
</dbReference>
<dbReference type="InterPro" id="IPR032781">
    <property type="entry name" value="ABC_tran_Xtn"/>
</dbReference>
<dbReference type="CDD" id="cd03221">
    <property type="entry name" value="ABCF_EF-3"/>
    <property type="match status" value="2"/>
</dbReference>
<dbReference type="PANTHER" id="PTHR42855:SF2">
    <property type="entry name" value="DRUG RESISTANCE ABC TRANSPORTER,ATP-BINDING PROTEIN"/>
    <property type="match status" value="1"/>
</dbReference>
<dbReference type="NCBIfam" id="NF000355">
    <property type="entry name" value="ribo_prot_ABC_F"/>
    <property type="match status" value="1"/>
</dbReference>
<feature type="coiled-coil region" evidence="3">
    <location>
        <begin position="248"/>
        <end position="275"/>
    </location>
</feature>
<keyword evidence="6" id="KW-1185">Reference proteome</keyword>
<keyword evidence="1" id="KW-0547">Nucleotide-binding</keyword>
<dbReference type="AlphaFoldDB" id="A0A419SZ26"/>
<dbReference type="RefSeq" id="WP_120169926.1">
    <property type="nucleotide sequence ID" value="NZ_MCIB01000034.1"/>
</dbReference>
<dbReference type="InterPro" id="IPR027417">
    <property type="entry name" value="P-loop_NTPase"/>
</dbReference>
<dbReference type="SMART" id="SM00382">
    <property type="entry name" value="AAA"/>
    <property type="match status" value="2"/>
</dbReference>
<dbReference type="GO" id="GO:0005524">
    <property type="term" value="F:ATP binding"/>
    <property type="evidence" value="ECO:0007669"/>
    <property type="project" value="UniProtKB-KW"/>
</dbReference>
<protein>
    <submittedName>
        <fullName evidence="5">ABC transporter ATP-binding protein</fullName>
    </submittedName>
</protein>
<reference evidence="5 6" key="1">
    <citation type="submission" date="2016-08" db="EMBL/GenBank/DDBJ databases">
        <title>Novel Firmicutes and Novel Genomes.</title>
        <authorList>
            <person name="Poppleton D.I."/>
            <person name="Gribaldo S."/>
        </authorList>
    </citation>
    <scope>NUCLEOTIDE SEQUENCE [LARGE SCALE GENOMIC DNA]</scope>
    <source>
        <strain evidence="5 6">CTT3</strain>
    </source>
</reference>
<dbReference type="PROSITE" id="PS50893">
    <property type="entry name" value="ABC_TRANSPORTER_2"/>
    <property type="match status" value="2"/>
</dbReference>
<dbReference type="PROSITE" id="PS00211">
    <property type="entry name" value="ABC_TRANSPORTER_1"/>
    <property type="match status" value="1"/>
</dbReference>
<keyword evidence="2 5" id="KW-0067">ATP-binding</keyword>
<name>A0A419SZ26_9FIRM</name>
<dbReference type="InterPro" id="IPR017871">
    <property type="entry name" value="ABC_transporter-like_CS"/>
</dbReference>